<proteinExistence type="inferred from homology"/>
<dbReference type="SMART" id="SM00479">
    <property type="entry name" value="EXOIII"/>
    <property type="match status" value="1"/>
</dbReference>
<dbReference type="GO" id="GO:0003676">
    <property type="term" value="F:nucleic acid binding"/>
    <property type="evidence" value="ECO:0007669"/>
    <property type="project" value="InterPro"/>
</dbReference>
<comment type="similarity">
    <text evidence="2">Belongs to the REXO1/REXO3 family.</text>
</comment>
<dbReference type="InterPro" id="IPR013520">
    <property type="entry name" value="Ribonucl_H"/>
</dbReference>
<evidence type="ECO:0000313" key="8">
    <source>
        <dbReference type="EMBL" id="SPC74426.1"/>
    </source>
</evidence>
<comment type="subcellular location">
    <subcellularLocation>
        <location evidence="1">Nucleus</location>
    </subcellularLocation>
</comment>
<evidence type="ECO:0000256" key="5">
    <source>
        <dbReference type="ARBA" id="ARBA00023242"/>
    </source>
</evidence>
<evidence type="ECO:0000256" key="3">
    <source>
        <dbReference type="ARBA" id="ARBA00022722"/>
    </source>
</evidence>
<dbReference type="AlphaFoldDB" id="A0A2N9E666"/>
<dbReference type="EMBL" id="OIVN01000109">
    <property type="protein sequence ID" value="SPC74426.1"/>
    <property type="molecule type" value="Genomic_DNA"/>
</dbReference>
<feature type="region of interest" description="Disordered" evidence="6">
    <location>
        <begin position="476"/>
        <end position="504"/>
    </location>
</feature>
<evidence type="ECO:0000256" key="1">
    <source>
        <dbReference type="ARBA" id="ARBA00004123"/>
    </source>
</evidence>
<organism evidence="8">
    <name type="scientific">Fagus sylvatica</name>
    <name type="common">Beechnut</name>
    <dbReference type="NCBI Taxonomy" id="28930"/>
    <lineage>
        <taxon>Eukaryota</taxon>
        <taxon>Viridiplantae</taxon>
        <taxon>Streptophyta</taxon>
        <taxon>Embryophyta</taxon>
        <taxon>Tracheophyta</taxon>
        <taxon>Spermatophyta</taxon>
        <taxon>Magnoliopsida</taxon>
        <taxon>eudicotyledons</taxon>
        <taxon>Gunneridae</taxon>
        <taxon>Pentapetalae</taxon>
        <taxon>rosids</taxon>
        <taxon>fabids</taxon>
        <taxon>Fagales</taxon>
        <taxon>Fagaceae</taxon>
        <taxon>Fagus</taxon>
    </lineage>
</organism>
<dbReference type="InterPro" id="IPR012337">
    <property type="entry name" value="RNaseH-like_sf"/>
</dbReference>
<keyword evidence="4" id="KW-0378">Hydrolase</keyword>
<protein>
    <recommendedName>
        <fullName evidence="7">Exonuclease domain-containing protein</fullName>
    </recommendedName>
</protein>
<dbReference type="SUPFAM" id="SSF53098">
    <property type="entry name" value="Ribonuclease H-like"/>
    <property type="match status" value="1"/>
</dbReference>
<accession>A0A2N9E666</accession>
<keyword evidence="5" id="KW-0539">Nucleus</keyword>
<evidence type="ECO:0000259" key="7">
    <source>
        <dbReference type="SMART" id="SM00479"/>
    </source>
</evidence>
<dbReference type="Gene3D" id="3.30.420.10">
    <property type="entry name" value="Ribonuclease H-like superfamily/Ribonuclease H"/>
    <property type="match status" value="1"/>
</dbReference>
<dbReference type="InterPro" id="IPR036397">
    <property type="entry name" value="RNaseH_sf"/>
</dbReference>
<evidence type="ECO:0000256" key="6">
    <source>
        <dbReference type="SAM" id="MobiDB-lite"/>
    </source>
</evidence>
<reference evidence="8" key="1">
    <citation type="submission" date="2018-02" db="EMBL/GenBank/DDBJ databases">
        <authorList>
            <person name="Cohen D.B."/>
            <person name="Kent A.D."/>
        </authorList>
    </citation>
    <scope>NUCLEOTIDE SEQUENCE</scope>
</reference>
<dbReference type="InterPro" id="IPR047021">
    <property type="entry name" value="REXO1/3/4-like"/>
</dbReference>
<feature type="domain" description="Exonuclease" evidence="7">
    <location>
        <begin position="256"/>
        <end position="414"/>
    </location>
</feature>
<dbReference type="PANTHER" id="PTHR12801">
    <property type="entry name" value="RNA EXONUCLEASE REXO1 / RECO3 FAMILY MEMBER-RELATED"/>
    <property type="match status" value="1"/>
</dbReference>
<dbReference type="GO" id="GO:0004527">
    <property type="term" value="F:exonuclease activity"/>
    <property type="evidence" value="ECO:0007669"/>
    <property type="project" value="InterPro"/>
</dbReference>
<dbReference type="PANTHER" id="PTHR12801:SF115">
    <property type="entry name" value="FI18136P1-RELATED"/>
    <property type="match status" value="1"/>
</dbReference>
<keyword evidence="3" id="KW-0540">Nuclease</keyword>
<sequence length="573" mass="65338">MEQLLLNAERDALIEMVKSAQKQRMKGTKGDWKEFLAVHDKQFGASLSDPTKRSNDVLLAFLNTLIQQDETKFFTKIMQCHLNNDVVEQSTKSSPDDEIPQQVLCSGRSPKLPMEELFDTAETKVLIEMVRLAQKQGMKGTKGGWKEFLKVHDKEFGASLSDPTKRSNDVLLAFLKSFVKEDDLKCFANIMQWHIKRDLVEQFTKISPDDEIPEQNLVRLTLEHPQYLLDYSFPSTDEGWVVTKLHKISKVMRSNAMVAVDCEMVLCEDDTEALVRVCVVDRNLQVKLDELVNPGKVVADYRTDITGVSARDLEGVTCSLADVQSVLGHEIRKTGAPHNCLDDASAAMKLVLAKIEHGIDNLIPLVQEDVPDSEMAKLFLHWIPKIVPPEKLHEVIPGDFTIELKSSKKAQEDKYSLFAIFKNSQEADQAYENVKSTQEKVDSWGRPQKCIKHKFSTGIIANFYVRKMVDQISSKKRAFQDEETSGASKKQKTNEKIGEDSSNQCCNHSEEIERLKQELSKREMADSDHCCDHLKEIERLKKELSQRDFQITTQDKMITDLRKRMNLGHGKRH</sequence>
<name>A0A2N9E666_FAGSY</name>
<dbReference type="GO" id="GO:0005634">
    <property type="term" value="C:nucleus"/>
    <property type="evidence" value="ECO:0007669"/>
    <property type="project" value="UniProtKB-SubCell"/>
</dbReference>
<gene>
    <name evidence="8" type="ORF">FSB_LOCUS2308</name>
</gene>
<evidence type="ECO:0000256" key="4">
    <source>
        <dbReference type="ARBA" id="ARBA00022801"/>
    </source>
</evidence>
<evidence type="ECO:0000256" key="2">
    <source>
        <dbReference type="ARBA" id="ARBA00006357"/>
    </source>
</evidence>